<dbReference type="Pfam" id="PF00005">
    <property type="entry name" value="ABC_tran"/>
    <property type="match status" value="2"/>
</dbReference>
<evidence type="ECO:0000256" key="1">
    <source>
        <dbReference type="ARBA" id="ARBA00022741"/>
    </source>
</evidence>
<dbReference type="GO" id="GO:0005524">
    <property type="term" value="F:ATP binding"/>
    <property type="evidence" value="ECO:0007669"/>
    <property type="project" value="UniProtKB-KW"/>
</dbReference>
<keyword evidence="3" id="KW-0472">Membrane</keyword>
<dbReference type="PROSITE" id="PS00211">
    <property type="entry name" value="ABC_TRANSPORTER_1"/>
    <property type="match status" value="1"/>
</dbReference>
<dbReference type="PANTHER" id="PTHR19229">
    <property type="entry name" value="ATP-BINDING CASSETTE TRANSPORTER SUBFAMILY A ABCA"/>
    <property type="match status" value="1"/>
</dbReference>
<dbReference type="SMART" id="SM00382">
    <property type="entry name" value="AAA"/>
    <property type="match status" value="1"/>
</dbReference>
<feature type="transmembrane region" description="Helical" evidence="3">
    <location>
        <begin position="237"/>
        <end position="261"/>
    </location>
</feature>
<feature type="transmembrane region" description="Helical" evidence="3">
    <location>
        <begin position="346"/>
        <end position="368"/>
    </location>
</feature>
<dbReference type="GO" id="GO:0140359">
    <property type="term" value="F:ABC-type transporter activity"/>
    <property type="evidence" value="ECO:0007669"/>
    <property type="project" value="InterPro"/>
</dbReference>
<feature type="transmembrane region" description="Helical" evidence="3">
    <location>
        <begin position="868"/>
        <end position="884"/>
    </location>
</feature>
<dbReference type="SUPFAM" id="SSF52540">
    <property type="entry name" value="P-loop containing nucleoside triphosphate hydrolases"/>
    <property type="match status" value="2"/>
</dbReference>
<name>A0A1I8JLM3_9PLAT</name>
<protein>
    <submittedName>
        <fullName evidence="6">ABC transporter domain-containing protein</fullName>
    </submittedName>
</protein>
<feature type="transmembrane region" description="Helical" evidence="3">
    <location>
        <begin position="195"/>
        <end position="217"/>
    </location>
</feature>
<keyword evidence="2" id="KW-0067">ATP-binding</keyword>
<dbReference type="PANTHER" id="PTHR19229:SF250">
    <property type="entry name" value="ABC TRANSPORTER DOMAIN-CONTAINING PROTEIN-RELATED"/>
    <property type="match status" value="1"/>
</dbReference>
<feature type="transmembrane region" description="Helical" evidence="3">
    <location>
        <begin position="20"/>
        <end position="39"/>
    </location>
</feature>
<dbReference type="GO" id="GO:0016020">
    <property type="term" value="C:membrane"/>
    <property type="evidence" value="ECO:0007669"/>
    <property type="project" value="InterPro"/>
</dbReference>
<sequence length="1294" mass="142525">MDVSNQFKQLLLLLLKLKAWRLAAICVPIALAASALYVMPKIAKTLQRGGFGTSRDGSDHLLFYGGSDLAASKAKVLVDRSSFPAEAAAATSIVKNEGGNSNWIEECASETDCRERLICAFLYKVMVLSMQKTLGAETFKEMQIYELFDKRSNNSSKVERYDNKNTKSWPNSACANWIKTGLFQQIASQSVPVSVSLSAIGLNFYLLISTVSCIRMIKSNGFLQQLFRSGLSVSAYWLVIWIVTVLECLFFAGVFIASNALKCSGVFPASVMARLFIFFTLFCLNLAAFMLLMELLLPPQMLVSIVTIVMSIGILYIIKLFNSEVRRQFSVAELKNEDDSERLSQILTWTVIGLLLFALLLTYLDFILSSGNGLSLSPHHPFMPDFWCPKGHKDRSDSAPSEGPEEKLESHIEPVMELPPIIAVKAVTKTYRNCCLCCQDATAVLKNLSCTIYRGQITALIGHNGAGKSTLIKVLTGEELPDEGTAHIGGCLVTNPLIRLSLRGRIGTCPQFDALCDSLTVMECIRVTLISKAASDTSHLERARGMLQRLGLGDKEDVLSCNLSGGQKRKVSTILALMGDPDVVFLDEPTSGLDPVSRRQLWQLLLQEEKSARSIILCTQFMDEADILADRKIFLCGGKIVCVGSSMFLKRAFGCSFTLNVSLKSKSGRGVAAGQAEAGPIEEMTTELQLEVPALNSDVLIKAVQVLETSKEVETFGLSQASLDDIFMRLGGMDSDEVFKAFRAGTLKLPPLSESTNVAKDMKTGRIPTYAVFYASPWLKNASNKDRSVSIGVIELCTFTEERWLNCWHILEWPDPKTPPLLLLLLEPASSTTVVKTGLQLPVFYLVFSMLSVSYLSDPIEDMSSRYAICYVIAVGLLMISDTFRGTYLVLAAFLPVFLLGTVSNLLTIYTIAVLTKTKNTLVVSTGCILAARCRCISLSCWASSVPWRKAPQLKRPCATAEPRPSLDQLDSDMEDGAKKEAERVLAAPRSSNNVLEVRQLQKIYPNRVHAVRGVTIRSDGRRDLRSAGSERSRQVHLHVGDCRRGGRDGGRLRGPRAGRRLAVRSEGSTIGAIGYCPQHSPLFSSITVAEHIRFYADIRGLDSIEAEQQTTRLMQSLGLSQHSDKQAGQLSGGNKRRLCLAIALLGDPALIVIDEASTGVDPENKRFIWGAIRRMVHKQRSVMVTTHSMEEVEALCSRVGIMNKGRMISVGTVQNLLKPRLVIKNSVSEQFKGAQTQDDLGLGLVMQFSVPKSSVRRLSDALRWLAANQSRLKVSYWALYQMSLDQVFVKLVK</sequence>
<evidence type="ECO:0000259" key="4">
    <source>
        <dbReference type="PROSITE" id="PS50893"/>
    </source>
</evidence>
<organism evidence="5 6">
    <name type="scientific">Macrostomum lignano</name>
    <dbReference type="NCBI Taxonomy" id="282301"/>
    <lineage>
        <taxon>Eukaryota</taxon>
        <taxon>Metazoa</taxon>
        <taxon>Spiralia</taxon>
        <taxon>Lophotrochozoa</taxon>
        <taxon>Platyhelminthes</taxon>
        <taxon>Rhabditophora</taxon>
        <taxon>Macrostomorpha</taxon>
        <taxon>Macrostomida</taxon>
        <taxon>Macrostomidae</taxon>
        <taxon>Macrostomum</taxon>
    </lineage>
</organism>
<dbReference type="InterPro" id="IPR017871">
    <property type="entry name" value="ABC_transporter-like_CS"/>
</dbReference>
<feature type="domain" description="ABC transporter" evidence="4">
    <location>
        <begin position="996"/>
        <end position="1230"/>
    </location>
</feature>
<feature type="transmembrane region" description="Helical" evidence="3">
    <location>
        <begin position="299"/>
        <end position="318"/>
    </location>
</feature>
<proteinExistence type="predicted"/>
<feature type="transmembrane region" description="Helical" evidence="3">
    <location>
        <begin position="890"/>
        <end position="915"/>
    </location>
</feature>
<evidence type="ECO:0000313" key="5">
    <source>
        <dbReference type="Proteomes" id="UP000095280"/>
    </source>
</evidence>
<feature type="domain" description="ABC transporter" evidence="4">
    <location>
        <begin position="422"/>
        <end position="662"/>
    </location>
</feature>
<feature type="transmembrane region" description="Helical" evidence="3">
    <location>
        <begin position="273"/>
        <end position="293"/>
    </location>
</feature>
<keyword evidence="3" id="KW-1133">Transmembrane helix</keyword>
<dbReference type="WBParaSite" id="maker-uti_cns_0048890-snap-gene-0.5-mRNA-1">
    <property type="protein sequence ID" value="maker-uti_cns_0048890-snap-gene-0.5-mRNA-1"/>
    <property type="gene ID" value="maker-uti_cns_0048890-snap-gene-0.5"/>
</dbReference>
<evidence type="ECO:0000256" key="3">
    <source>
        <dbReference type="SAM" id="Phobius"/>
    </source>
</evidence>
<keyword evidence="5" id="KW-1185">Reference proteome</keyword>
<evidence type="ECO:0000313" key="6">
    <source>
        <dbReference type="WBParaSite" id="maker-uti_cns_0048890-snap-gene-0.5-mRNA-1"/>
    </source>
</evidence>
<evidence type="ECO:0000256" key="2">
    <source>
        <dbReference type="ARBA" id="ARBA00022840"/>
    </source>
</evidence>
<keyword evidence="1" id="KW-0547">Nucleotide-binding</keyword>
<dbReference type="Gene3D" id="3.40.50.300">
    <property type="entry name" value="P-loop containing nucleotide triphosphate hydrolases"/>
    <property type="match status" value="2"/>
</dbReference>
<dbReference type="Proteomes" id="UP000095280">
    <property type="component" value="Unplaced"/>
</dbReference>
<dbReference type="PROSITE" id="PS50893">
    <property type="entry name" value="ABC_TRANSPORTER_2"/>
    <property type="match status" value="2"/>
</dbReference>
<dbReference type="InterPro" id="IPR003439">
    <property type="entry name" value="ABC_transporter-like_ATP-bd"/>
</dbReference>
<dbReference type="InterPro" id="IPR026082">
    <property type="entry name" value="ABCA"/>
</dbReference>
<reference evidence="6" key="1">
    <citation type="submission" date="2016-11" db="UniProtKB">
        <authorList>
            <consortium name="WormBaseParasite"/>
        </authorList>
    </citation>
    <scope>IDENTIFICATION</scope>
</reference>
<accession>A0A1I8JLM3</accession>
<dbReference type="GO" id="GO:0016887">
    <property type="term" value="F:ATP hydrolysis activity"/>
    <property type="evidence" value="ECO:0007669"/>
    <property type="project" value="InterPro"/>
</dbReference>
<dbReference type="GO" id="GO:0005319">
    <property type="term" value="F:lipid transporter activity"/>
    <property type="evidence" value="ECO:0007669"/>
    <property type="project" value="TreeGrafter"/>
</dbReference>
<dbReference type="CDD" id="cd03263">
    <property type="entry name" value="ABC_subfamily_A"/>
    <property type="match status" value="1"/>
</dbReference>
<keyword evidence="3" id="KW-0812">Transmembrane</keyword>
<dbReference type="InterPro" id="IPR003593">
    <property type="entry name" value="AAA+_ATPase"/>
</dbReference>
<dbReference type="InterPro" id="IPR027417">
    <property type="entry name" value="P-loop_NTPase"/>
</dbReference>